<evidence type="ECO:0000256" key="1">
    <source>
        <dbReference type="SAM" id="MobiDB-lite"/>
    </source>
</evidence>
<accession>A0AA35LQZ8</accession>
<dbReference type="Proteomes" id="UP001160390">
    <property type="component" value="Unassembled WGS sequence"/>
</dbReference>
<gene>
    <name evidence="2" type="ORF">CCHLO57077_00013402</name>
</gene>
<dbReference type="EMBL" id="CABFNP030000459">
    <property type="protein sequence ID" value="CAI6021774.1"/>
    <property type="molecule type" value="Genomic_DNA"/>
</dbReference>
<evidence type="ECO:0000313" key="2">
    <source>
        <dbReference type="EMBL" id="CAI6021774.1"/>
    </source>
</evidence>
<reference evidence="2" key="1">
    <citation type="submission" date="2023-01" db="EMBL/GenBank/DDBJ databases">
        <authorList>
            <person name="Piombo E."/>
        </authorList>
    </citation>
    <scope>NUCLEOTIDE SEQUENCE</scope>
</reference>
<sequence>MPRAADQIHISRLSSLDSSLARLQRCITARIDTEGWLLFAFWSSRLSTSILDHIGKAAVAIKPTVSSSRHDSSHPPDPEEQAPKRVTLLKERSKASTGMIADARCFNRLWGTIEIILSLKKLIEIDESLGDAEESSPKQTHSFDLLVDFCQAVALLVYHICDHAIFFSKHRIIKLSSATTAILTRWSLRAFAINTVMAVVRVVAQRVRSRGAVDKNWKKSLVRTSAILIIAVNNALPKGPLNELTLSILGVLGSGILAQATSSPASDSTSPQFSSTLVPLQKAYSTAKVRTDPFRDFASYLLRTQACGLIYHFESILTMSLETKSAKQRQSPEETPDIVPPRTLTAEEAEKDYQKQLALLHEQTQAYHDRQRRLRNSTA</sequence>
<feature type="region of interest" description="Disordered" evidence="1">
    <location>
        <begin position="324"/>
        <end position="347"/>
    </location>
</feature>
<keyword evidence="3" id="KW-1185">Reference proteome</keyword>
<comment type="caution">
    <text evidence="2">The sequence shown here is derived from an EMBL/GenBank/DDBJ whole genome shotgun (WGS) entry which is preliminary data.</text>
</comment>
<feature type="compositionally biased region" description="Basic and acidic residues" evidence="1">
    <location>
        <begin position="68"/>
        <end position="85"/>
    </location>
</feature>
<evidence type="ECO:0000313" key="3">
    <source>
        <dbReference type="Proteomes" id="UP001160390"/>
    </source>
</evidence>
<name>A0AA35LQZ8_9HYPO</name>
<protein>
    <submittedName>
        <fullName evidence="2">Uncharacterized protein</fullName>
    </submittedName>
</protein>
<proteinExistence type="predicted"/>
<organism evidence="2 3">
    <name type="scientific">Clonostachys chloroleuca</name>
    <dbReference type="NCBI Taxonomy" id="1926264"/>
    <lineage>
        <taxon>Eukaryota</taxon>
        <taxon>Fungi</taxon>
        <taxon>Dikarya</taxon>
        <taxon>Ascomycota</taxon>
        <taxon>Pezizomycotina</taxon>
        <taxon>Sordariomycetes</taxon>
        <taxon>Hypocreomycetidae</taxon>
        <taxon>Hypocreales</taxon>
        <taxon>Bionectriaceae</taxon>
        <taxon>Clonostachys</taxon>
    </lineage>
</organism>
<dbReference type="AlphaFoldDB" id="A0AA35LQZ8"/>
<feature type="region of interest" description="Disordered" evidence="1">
    <location>
        <begin position="65"/>
        <end position="85"/>
    </location>
</feature>